<accession>A0A9P7RS11</accession>
<dbReference type="Proteomes" id="UP001049176">
    <property type="component" value="Chromosome 8"/>
</dbReference>
<feature type="region of interest" description="Disordered" evidence="1">
    <location>
        <begin position="418"/>
        <end position="523"/>
    </location>
</feature>
<keyword evidence="4" id="KW-1185">Reference proteome</keyword>
<evidence type="ECO:0000313" key="4">
    <source>
        <dbReference type="Proteomes" id="UP001049176"/>
    </source>
</evidence>
<proteinExistence type="predicted"/>
<dbReference type="RefSeq" id="XP_043004662.1">
    <property type="nucleotide sequence ID" value="XM_043157295.1"/>
</dbReference>
<protein>
    <submittedName>
        <fullName evidence="3">Uncharacterized protein</fullName>
    </submittedName>
</protein>
<comment type="caution">
    <text evidence="3">The sequence shown here is derived from an EMBL/GenBank/DDBJ whole genome shotgun (WGS) entry which is preliminary data.</text>
</comment>
<feature type="transmembrane region" description="Helical" evidence="2">
    <location>
        <begin position="346"/>
        <end position="371"/>
    </location>
</feature>
<evidence type="ECO:0000256" key="2">
    <source>
        <dbReference type="SAM" id="Phobius"/>
    </source>
</evidence>
<organism evidence="3 4">
    <name type="scientific">Marasmius oreades</name>
    <name type="common">fairy-ring Marasmius</name>
    <dbReference type="NCBI Taxonomy" id="181124"/>
    <lineage>
        <taxon>Eukaryota</taxon>
        <taxon>Fungi</taxon>
        <taxon>Dikarya</taxon>
        <taxon>Basidiomycota</taxon>
        <taxon>Agaricomycotina</taxon>
        <taxon>Agaricomycetes</taxon>
        <taxon>Agaricomycetidae</taxon>
        <taxon>Agaricales</taxon>
        <taxon>Marasmiineae</taxon>
        <taxon>Marasmiaceae</taxon>
        <taxon>Marasmius</taxon>
    </lineage>
</organism>
<keyword evidence="2" id="KW-0472">Membrane</keyword>
<dbReference type="GeneID" id="66081283"/>
<dbReference type="EMBL" id="CM032188">
    <property type="protein sequence ID" value="KAG7088191.1"/>
    <property type="molecule type" value="Genomic_DNA"/>
</dbReference>
<dbReference type="PANTHER" id="PTHR16861">
    <property type="entry name" value="GLYCOPROTEIN 38"/>
    <property type="match status" value="1"/>
</dbReference>
<dbReference type="PANTHER" id="PTHR16861:SF7">
    <property type="entry name" value="MEMBRANE ANCHOR OPY2 N-TERMINAL DOMAIN-CONTAINING PROTEIN"/>
    <property type="match status" value="1"/>
</dbReference>
<feature type="compositionally biased region" description="Gly residues" evidence="1">
    <location>
        <begin position="317"/>
        <end position="328"/>
    </location>
</feature>
<feature type="region of interest" description="Disordered" evidence="1">
    <location>
        <begin position="313"/>
        <end position="341"/>
    </location>
</feature>
<dbReference type="Gene3D" id="2.60.120.260">
    <property type="entry name" value="Galactose-binding domain-like"/>
    <property type="match status" value="1"/>
</dbReference>
<dbReference type="KEGG" id="more:E1B28_012208"/>
<dbReference type="AlphaFoldDB" id="A0A9P7RS11"/>
<feature type="compositionally biased region" description="Polar residues" evidence="1">
    <location>
        <begin position="331"/>
        <end position="341"/>
    </location>
</feature>
<feature type="compositionally biased region" description="Polar residues" evidence="1">
    <location>
        <begin position="418"/>
        <end position="429"/>
    </location>
</feature>
<keyword evidence="2" id="KW-0812">Transmembrane</keyword>
<evidence type="ECO:0000313" key="3">
    <source>
        <dbReference type="EMBL" id="KAG7088191.1"/>
    </source>
</evidence>
<gene>
    <name evidence="3" type="ORF">E1B28_012208</name>
</gene>
<reference evidence="3" key="1">
    <citation type="journal article" date="2021" name="Genome Biol. Evol.">
        <title>The assembled and annotated genome of the fairy-ring fungus Marasmius oreades.</title>
        <authorList>
            <person name="Hiltunen M."/>
            <person name="Ament-Velasquez S.L."/>
            <person name="Johannesson H."/>
        </authorList>
    </citation>
    <scope>NUCLEOTIDE SEQUENCE</scope>
    <source>
        <strain evidence="3">03SP1</strain>
    </source>
</reference>
<keyword evidence="2" id="KW-1133">Transmembrane helix</keyword>
<evidence type="ECO:0000256" key="1">
    <source>
        <dbReference type="SAM" id="MobiDB-lite"/>
    </source>
</evidence>
<dbReference type="OrthoDB" id="2910200at2759"/>
<feature type="compositionally biased region" description="Low complexity" evidence="1">
    <location>
        <begin position="440"/>
        <end position="457"/>
    </location>
</feature>
<sequence>MSYPSDSEYPRRVVVDDTDSRIKYEQGSWTVDNNSFDAITIYGAPYNGTQHGTASTTASFSLQFEGEFVQVRGTKDNRKVTRPEGVTSDNSTQLAKWTCQVDGSPIKTTPYRPYMFDLTNNMLCEQGRLSRGAHTLTVNVTIDDPNTQTFWLDKIEYAPLPEANLAKEVMKIDSSDPSIQVDNSTSAWKSIGSLFNGTGTTGASASFKFNGTSVSLYGFNEGSDKTWQPTTGRYYIDNKGDTSFDISGSKPLPGLPNNRSDYYHQLWFTAPNIEPGSHEMVLTFTGVFQSDPIQWLSIDYFYVAASEGSKLNPANPAGGGGGSGGSRGGSNTNDNGKSGSSSNTNVGAIAGGVVGGVVGLALVGLAIFFFLKKRKAHNNYPGQYDGFQPQNKYSTPVAPGFVSMGSYVGPQHTIPSVHSVPMSTSTVPPISSHYDPHQTSNSAGSNQGGSSSASNSGPTRSPMVVSNPGAASASTPNQNWADMKNAQRDAINPTMTERHHQDSGIRYPEPGTVVDIPPTYTES</sequence>
<name>A0A9P7RS11_9AGAR</name>